<accession>A0AAD7VVS3</accession>
<sequence>MLQLRTALFIGIELFLAILVQSLQSTGQDTDRVDKGDSLAVPIIEAVNLEGPELALRKSGRYRTFTGLLNITAHAWVAALQFEEKFLDALWTDMTIFERDRGDRLCSYWEGQFSSRDTMWWAEFWVMSKDRACSSALKESDISELIHRNIESLPLDSLHSVFIDSCQRTYYEGSWVGWMGISAKASGDESICAKRIAEVARIYKRYQIGREIVSEASLTPVAVTSILSSIFPTVVDGAIDGPMSTSNVALKAEVSVLTSPPMPVTHPFSRIMLKPTLKVAPNDRQRWTFFAQLGKRGVWLSMYVAIFLSSRRPQNQIWPLYARLLIGSVTIFLLARTTGHLVIALKCYSPALAPYIPRYFSINRAEGETCPGPDVLRSLYSAFYTVHLVEIFSSALQGRTVSSDTQMIISEFRDALEKALSEQKLSLELLIASLLWSSKYLSLCVISMLGLQNYRLIPSVIFGIISVSYMIASKYYGGAQIFSTTWILGLPPLLGAQSVALLCGTIFLLASLLEGGLSNFQLTMQRAHVEYSDDFYSCLWKLSVLVLKSFDNSTPMTESPSLAVPDVTWIERPEYLNEMAANPIRSPITEKLLQKRVNLSSEYGVNDIPGMVDHHKRTRKHPEK</sequence>
<keyword evidence="1" id="KW-1133">Transmembrane helix</keyword>
<dbReference type="AlphaFoldDB" id="A0AAD7VVS3"/>
<reference evidence="3" key="1">
    <citation type="submission" date="2023-03" db="EMBL/GenBank/DDBJ databases">
        <title>Near-Complete genome sequence of Lipomyces tetrasporous NRRL Y-64009, an oleaginous yeast capable of growing on lignocellulosic hydrolysates.</title>
        <authorList>
            <consortium name="Lawrence Berkeley National Laboratory"/>
            <person name="Jagtap S.S."/>
            <person name="Liu J.-J."/>
            <person name="Walukiewicz H.E."/>
            <person name="Pangilinan J."/>
            <person name="Lipzen A."/>
            <person name="Ahrendt S."/>
            <person name="Koriabine M."/>
            <person name="Cobaugh K."/>
            <person name="Salamov A."/>
            <person name="Yoshinaga Y."/>
            <person name="Ng V."/>
            <person name="Daum C."/>
            <person name="Grigoriev I.V."/>
            <person name="Slininger P.J."/>
            <person name="Dien B.S."/>
            <person name="Jin Y.-S."/>
            <person name="Rao C.V."/>
        </authorList>
    </citation>
    <scope>NUCLEOTIDE SEQUENCE</scope>
    <source>
        <strain evidence="3">NRRL Y-64009</strain>
    </source>
</reference>
<dbReference type="Proteomes" id="UP001217417">
    <property type="component" value="Unassembled WGS sequence"/>
</dbReference>
<dbReference type="EMBL" id="JARPMG010000002">
    <property type="protein sequence ID" value="KAJ8103331.1"/>
    <property type="molecule type" value="Genomic_DNA"/>
</dbReference>
<feature type="chain" id="PRO_5041927085" evidence="2">
    <location>
        <begin position="23"/>
        <end position="624"/>
    </location>
</feature>
<proteinExistence type="predicted"/>
<comment type="caution">
    <text evidence="3">The sequence shown here is derived from an EMBL/GenBank/DDBJ whole genome shotgun (WGS) entry which is preliminary data.</text>
</comment>
<keyword evidence="1" id="KW-0812">Transmembrane</keyword>
<gene>
    <name evidence="3" type="ORF">POJ06DRAFT_67287</name>
</gene>
<dbReference type="GeneID" id="80886547"/>
<keyword evidence="4" id="KW-1185">Reference proteome</keyword>
<evidence type="ECO:0000313" key="4">
    <source>
        <dbReference type="Proteomes" id="UP001217417"/>
    </source>
</evidence>
<evidence type="ECO:0000256" key="2">
    <source>
        <dbReference type="SAM" id="SignalP"/>
    </source>
</evidence>
<dbReference type="RefSeq" id="XP_056046781.1">
    <property type="nucleotide sequence ID" value="XM_056191381.1"/>
</dbReference>
<protein>
    <submittedName>
        <fullName evidence="3">Uncharacterized protein</fullName>
    </submittedName>
</protein>
<feature type="transmembrane region" description="Helical" evidence="1">
    <location>
        <begin position="456"/>
        <end position="476"/>
    </location>
</feature>
<evidence type="ECO:0000256" key="1">
    <source>
        <dbReference type="SAM" id="Phobius"/>
    </source>
</evidence>
<keyword evidence="2" id="KW-0732">Signal</keyword>
<feature type="signal peptide" evidence="2">
    <location>
        <begin position="1"/>
        <end position="22"/>
    </location>
</feature>
<name>A0AAD7VVS3_9ASCO</name>
<feature type="transmembrane region" description="Helical" evidence="1">
    <location>
        <begin position="496"/>
        <end position="517"/>
    </location>
</feature>
<organism evidence="3 4">
    <name type="scientific">Lipomyces tetrasporus</name>
    <dbReference type="NCBI Taxonomy" id="54092"/>
    <lineage>
        <taxon>Eukaryota</taxon>
        <taxon>Fungi</taxon>
        <taxon>Dikarya</taxon>
        <taxon>Ascomycota</taxon>
        <taxon>Saccharomycotina</taxon>
        <taxon>Lipomycetes</taxon>
        <taxon>Lipomycetales</taxon>
        <taxon>Lipomycetaceae</taxon>
        <taxon>Lipomyces</taxon>
    </lineage>
</organism>
<evidence type="ECO:0000313" key="3">
    <source>
        <dbReference type="EMBL" id="KAJ8103331.1"/>
    </source>
</evidence>
<keyword evidence="1" id="KW-0472">Membrane</keyword>
<feature type="transmembrane region" description="Helical" evidence="1">
    <location>
        <begin position="429"/>
        <end position="449"/>
    </location>
</feature>